<evidence type="ECO:0000313" key="7">
    <source>
        <dbReference type="Ensembl" id="ENSTNIP00000000691.1"/>
    </source>
</evidence>
<dbReference type="HOGENOM" id="CLU_115001_0_0_1"/>
<feature type="compositionally biased region" description="Polar residues" evidence="6">
    <location>
        <begin position="142"/>
        <end position="178"/>
    </location>
</feature>
<dbReference type="GO" id="GO:0007507">
    <property type="term" value="P:heart development"/>
    <property type="evidence" value="ECO:0007669"/>
    <property type="project" value="TreeGrafter"/>
</dbReference>
<accession>H3BXH8</accession>
<evidence type="ECO:0000256" key="4">
    <source>
        <dbReference type="ARBA" id="ARBA00034525"/>
    </source>
</evidence>
<proteinExistence type="inferred from homology"/>
<dbReference type="GO" id="GO:0044666">
    <property type="term" value="C:MLL3/4 complex"/>
    <property type="evidence" value="ECO:0007669"/>
    <property type="project" value="TreeGrafter"/>
</dbReference>
<keyword evidence="2" id="KW-0539">Nucleus</keyword>
<evidence type="ECO:0000256" key="5">
    <source>
        <dbReference type="ARBA" id="ARBA00048695"/>
    </source>
</evidence>
<dbReference type="PANTHER" id="PTHR14017">
    <property type="entry name" value="LYSINE-SPECIFIC DEMETHYLASE"/>
    <property type="match status" value="1"/>
</dbReference>
<dbReference type="Gene3D" id="2.60.120.650">
    <property type="entry name" value="Cupin"/>
    <property type="match status" value="1"/>
</dbReference>
<dbReference type="GO" id="GO:0031490">
    <property type="term" value="F:chromatin DNA binding"/>
    <property type="evidence" value="ECO:0007669"/>
    <property type="project" value="TreeGrafter"/>
</dbReference>
<feature type="region of interest" description="Disordered" evidence="6">
    <location>
        <begin position="92"/>
        <end position="189"/>
    </location>
</feature>
<comment type="similarity">
    <text evidence="3">Belongs to the UTX family.</text>
</comment>
<evidence type="ECO:0000256" key="1">
    <source>
        <dbReference type="ARBA" id="ARBA00004123"/>
    </source>
</evidence>
<reference evidence="7" key="2">
    <citation type="submission" date="2025-08" db="UniProtKB">
        <authorList>
            <consortium name="Ensembl"/>
        </authorList>
    </citation>
    <scope>IDENTIFICATION</scope>
</reference>
<evidence type="ECO:0000256" key="6">
    <source>
        <dbReference type="SAM" id="MobiDB-lite"/>
    </source>
</evidence>
<dbReference type="AlphaFoldDB" id="H3BXH8"/>
<dbReference type="GO" id="GO:0010468">
    <property type="term" value="P:regulation of gene expression"/>
    <property type="evidence" value="ECO:0007669"/>
    <property type="project" value="TreeGrafter"/>
</dbReference>
<comment type="catalytic activity">
    <reaction evidence="5">
        <text>N(6),N(6),N(6)-trimethyl-L-lysyl(27)-[histone H3] + 2 2-oxoglutarate + 2 O2 = N(6)-methyl-L-lysyl(27)-[histone H3] + 2 formaldehyde + 2 succinate + 2 CO2</text>
        <dbReference type="Rhea" id="RHEA:60224"/>
        <dbReference type="Rhea" id="RHEA-COMP:15535"/>
        <dbReference type="Rhea" id="RHEA-COMP:15544"/>
        <dbReference type="ChEBI" id="CHEBI:15379"/>
        <dbReference type="ChEBI" id="CHEBI:16526"/>
        <dbReference type="ChEBI" id="CHEBI:16810"/>
        <dbReference type="ChEBI" id="CHEBI:16842"/>
        <dbReference type="ChEBI" id="CHEBI:30031"/>
        <dbReference type="ChEBI" id="CHEBI:61929"/>
        <dbReference type="ChEBI" id="CHEBI:61961"/>
        <dbReference type="EC" id="1.14.11.68"/>
    </reaction>
</comment>
<dbReference type="Proteomes" id="UP000007303">
    <property type="component" value="Unassembled WGS sequence"/>
</dbReference>
<protein>
    <recommendedName>
        <fullName evidence="4">[histone H3]-trimethyl-L-lysine(27) demethylase</fullName>
        <ecNumber evidence="4">1.14.11.68</ecNumber>
    </recommendedName>
</protein>
<dbReference type="InParanoid" id="H3BXH8"/>
<feature type="compositionally biased region" description="Acidic residues" evidence="6">
    <location>
        <begin position="179"/>
        <end position="189"/>
    </location>
</feature>
<dbReference type="GO" id="GO:0071558">
    <property type="term" value="F:histone H3K27me2/H3K27me3 demethylase activity"/>
    <property type="evidence" value="ECO:0007669"/>
    <property type="project" value="UniProtKB-EC"/>
</dbReference>
<reference evidence="7" key="3">
    <citation type="submission" date="2025-09" db="UniProtKB">
        <authorList>
            <consortium name="Ensembl"/>
        </authorList>
    </citation>
    <scope>IDENTIFICATION</scope>
</reference>
<dbReference type="Ensembl" id="ENSTNIT00000000856.1">
    <property type="protein sequence ID" value="ENSTNIP00000000691.1"/>
    <property type="gene ID" value="ENSTNIG00000004032.1"/>
</dbReference>
<reference evidence="8" key="1">
    <citation type="journal article" date="2004" name="Nature">
        <title>Genome duplication in the teleost fish Tetraodon nigroviridis reveals the early vertebrate proto-karyotype.</title>
        <authorList>
            <person name="Jaillon O."/>
            <person name="Aury J.-M."/>
            <person name="Brunet F."/>
            <person name="Petit J.-L."/>
            <person name="Stange-Thomann N."/>
            <person name="Mauceli E."/>
            <person name="Bouneau L."/>
            <person name="Fischer C."/>
            <person name="Ozouf-Costaz C."/>
            <person name="Bernot A."/>
            <person name="Nicaud S."/>
            <person name="Jaffe D."/>
            <person name="Fisher S."/>
            <person name="Lutfalla G."/>
            <person name="Dossat C."/>
            <person name="Segurens B."/>
            <person name="Dasilva C."/>
            <person name="Salanoubat M."/>
            <person name="Levy M."/>
            <person name="Boudet N."/>
            <person name="Castellano S."/>
            <person name="Anthouard V."/>
            <person name="Jubin C."/>
            <person name="Castelli V."/>
            <person name="Katinka M."/>
            <person name="Vacherie B."/>
            <person name="Biemont C."/>
            <person name="Skalli Z."/>
            <person name="Cattolico L."/>
            <person name="Poulain J."/>
            <person name="De Berardinis V."/>
            <person name="Cruaud C."/>
            <person name="Duprat S."/>
            <person name="Brottier P."/>
            <person name="Coutanceau J.-P."/>
            <person name="Gouzy J."/>
            <person name="Parra G."/>
            <person name="Lardier G."/>
            <person name="Chapple C."/>
            <person name="McKernan K.J."/>
            <person name="McEwan P."/>
            <person name="Bosak S."/>
            <person name="Kellis M."/>
            <person name="Volff J.-N."/>
            <person name="Guigo R."/>
            <person name="Zody M.C."/>
            <person name="Mesirov J."/>
            <person name="Lindblad-Toh K."/>
            <person name="Birren B."/>
            <person name="Nusbaum C."/>
            <person name="Kahn D."/>
            <person name="Robinson-Rechavi M."/>
            <person name="Laudet V."/>
            <person name="Schachter V."/>
            <person name="Quetier F."/>
            <person name="Saurin W."/>
            <person name="Scarpelli C."/>
            <person name="Wincker P."/>
            <person name="Lander E.S."/>
            <person name="Weissenbach J."/>
            <person name="Roest Crollius H."/>
        </authorList>
    </citation>
    <scope>NUCLEOTIDE SEQUENCE [LARGE SCALE GENOMIC DNA]</scope>
</reference>
<comment type="subcellular location">
    <subcellularLocation>
        <location evidence="1">Nucleus</location>
    </subcellularLocation>
</comment>
<name>H3BXH8_TETNG</name>
<evidence type="ECO:0000313" key="8">
    <source>
        <dbReference type="Proteomes" id="UP000007303"/>
    </source>
</evidence>
<sequence length="189" mass="20593">GGLSPVLKELPGGRRRCCRRTSAWPTRALAISVCPDQLRLASQTRRPSERTWLKQGKTEPTADSTLPHSSLFLPAGEPEGRLLPGAAAILHGLQEPGRRHPGPGRVPPTSKPKRPRREGRLTSATLDLGLSSTKSLAEARTQEQQPADENWDPSGQTWPCQSSRSHIAQYQASSFQESLQEDPAPEAGR</sequence>
<dbReference type="PANTHER" id="PTHR14017:SF5">
    <property type="entry name" value="LYSINE-SPECIFIC DEMETHYLASE 6B"/>
    <property type="match status" value="1"/>
</dbReference>
<dbReference type="EC" id="1.14.11.68" evidence="4"/>
<organism evidence="7 8">
    <name type="scientific">Tetraodon nigroviridis</name>
    <name type="common">Spotted green pufferfish</name>
    <name type="synonym">Chelonodon nigroviridis</name>
    <dbReference type="NCBI Taxonomy" id="99883"/>
    <lineage>
        <taxon>Eukaryota</taxon>
        <taxon>Metazoa</taxon>
        <taxon>Chordata</taxon>
        <taxon>Craniata</taxon>
        <taxon>Vertebrata</taxon>
        <taxon>Euteleostomi</taxon>
        <taxon>Actinopterygii</taxon>
        <taxon>Neopterygii</taxon>
        <taxon>Teleostei</taxon>
        <taxon>Neoteleostei</taxon>
        <taxon>Acanthomorphata</taxon>
        <taxon>Eupercaria</taxon>
        <taxon>Tetraodontiformes</taxon>
        <taxon>Tetradontoidea</taxon>
        <taxon>Tetraodontidae</taxon>
        <taxon>Tetraodon</taxon>
    </lineage>
</organism>
<evidence type="ECO:0000256" key="3">
    <source>
        <dbReference type="ARBA" id="ARBA00034483"/>
    </source>
</evidence>
<dbReference type="InterPro" id="IPR051630">
    <property type="entry name" value="Corepressor-Demethylase"/>
</dbReference>
<dbReference type="STRING" id="99883.ENSTNIP00000000691"/>
<dbReference type="GeneTree" id="ENSGT01050000248049"/>
<evidence type="ECO:0000256" key="2">
    <source>
        <dbReference type="ARBA" id="ARBA00023242"/>
    </source>
</evidence>
<feature type="region of interest" description="Disordered" evidence="6">
    <location>
        <begin position="42"/>
        <end position="79"/>
    </location>
</feature>
<keyword evidence="8" id="KW-1185">Reference proteome</keyword>
<dbReference type="GO" id="GO:0000978">
    <property type="term" value="F:RNA polymerase II cis-regulatory region sequence-specific DNA binding"/>
    <property type="evidence" value="ECO:0007669"/>
    <property type="project" value="TreeGrafter"/>
</dbReference>
<feature type="compositionally biased region" description="Polar residues" evidence="6">
    <location>
        <begin position="122"/>
        <end position="135"/>
    </location>
</feature>